<accession>A0AAW1IWM5</accession>
<dbReference type="GO" id="GO:0016747">
    <property type="term" value="F:acyltransferase activity, transferring groups other than amino-acyl groups"/>
    <property type="evidence" value="ECO:0007669"/>
    <property type="project" value="InterPro"/>
</dbReference>
<evidence type="ECO:0000313" key="4">
    <source>
        <dbReference type="Proteomes" id="UP001458880"/>
    </source>
</evidence>
<dbReference type="Gene3D" id="3.40.630.30">
    <property type="match status" value="2"/>
</dbReference>
<dbReference type="Pfam" id="PF18713">
    <property type="entry name" value="DUF5645"/>
    <property type="match status" value="1"/>
</dbReference>
<sequence>MDQDILQEIPFEDLKLLSKLYKNHQEEAPHVYSLLNTQISWKRKKPELEGLTFWGVQNNWLQTGTFIFLNECSCYDLFVFTLEESCKTLKEALIQTKRIDWTKKLIQWFAVLNRHVPTVLEVIKELNLPLHHCTKTRLWGIEREKALEFEFKYPNDIYIKPLSKSDVTIINDHWPHKYDGSENYLSQFIEMNTCYGIFLKSDDKLVCWVLKNHLGQLGILQTVPEYKRKGYASLITKMMSKQIAKDGHHPAGTVLINNKVSESMFEKLDFRCIDKCTYIECSE</sequence>
<dbReference type="InterPro" id="IPR053225">
    <property type="entry name" value="Acyl-CoA_N-acyltransferase"/>
</dbReference>
<dbReference type="EMBL" id="JASPKY010000519">
    <property type="protein sequence ID" value="KAK9694194.1"/>
    <property type="molecule type" value="Genomic_DNA"/>
</dbReference>
<gene>
    <name evidence="3" type="ORF">QE152_g33718</name>
</gene>
<organism evidence="3 4">
    <name type="scientific">Popillia japonica</name>
    <name type="common">Japanese beetle</name>
    <dbReference type="NCBI Taxonomy" id="7064"/>
    <lineage>
        <taxon>Eukaryota</taxon>
        <taxon>Metazoa</taxon>
        <taxon>Ecdysozoa</taxon>
        <taxon>Arthropoda</taxon>
        <taxon>Hexapoda</taxon>
        <taxon>Insecta</taxon>
        <taxon>Pterygota</taxon>
        <taxon>Neoptera</taxon>
        <taxon>Endopterygota</taxon>
        <taxon>Coleoptera</taxon>
        <taxon>Polyphaga</taxon>
        <taxon>Scarabaeiformia</taxon>
        <taxon>Scarabaeidae</taxon>
        <taxon>Rutelinae</taxon>
        <taxon>Popillia</taxon>
    </lineage>
</organism>
<dbReference type="SUPFAM" id="SSF55729">
    <property type="entry name" value="Acyl-CoA N-acyltransferases (Nat)"/>
    <property type="match status" value="1"/>
</dbReference>
<dbReference type="InterPro" id="IPR041506">
    <property type="entry name" value="DUF5645"/>
</dbReference>
<feature type="domain" description="GCN5-related N-acetyltransferase Rv2170-like" evidence="1">
    <location>
        <begin position="195"/>
        <end position="278"/>
    </location>
</feature>
<dbReference type="InterPro" id="IPR013653">
    <property type="entry name" value="GCN5-like_dom"/>
</dbReference>
<evidence type="ECO:0000259" key="1">
    <source>
        <dbReference type="Pfam" id="PF08445"/>
    </source>
</evidence>
<evidence type="ECO:0000313" key="3">
    <source>
        <dbReference type="EMBL" id="KAK9694194.1"/>
    </source>
</evidence>
<evidence type="ECO:0008006" key="5">
    <source>
        <dbReference type="Google" id="ProtNLM"/>
    </source>
</evidence>
<evidence type="ECO:0000259" key="2">
    <source>
        <dbReference type="Pfam" id="PF18713"/>
    </source>
</evidence>
<proteinExistence type="predicted"/>
<dbReference type="AlphaFoldDB" id="A0AAW1IWM5"/>
<reference evidence="3 4" key="1">
    <citation type="journal article" date="2024" name="BMC Genomics">
        <title>De novo assembly and annotation of Popillia japonica's genome with initial clues to its potential as an invasive pest.</title>
        <authorList>
            <person name="Cucini C."/>
            <person name="Boschi S."/>
            <person name="Funari R."/>
            <person name="Cardaioli E."/>
            <person name="Iannotti N."/>
            <person name="Marturano G."/>
            <person name="Paoli F."/>
            <person name="Bruttini M."/>
            <person name="Carapelli A."/>
            <person name="Frati F."/>
            <person name="Nardi F."/>
        </authorList>
    </citation>
    <scope>NUCLEOTIDE SEQUENCE [LARGE SCALE GENOMIC DNA]</scope>
    <source>
        <strain evidence="3">DMR45628</strain>
    </source>
</reference>
<dbReference type="Pfam" id="PF08445">
    <property type="entry name" value="FR47"/>
    <property type="match status" value="1"/>
</dbReference>
<dbReference type="PANTHER" id="PTHR20958">
    <property type="entry name" value="GLYCINE N-ACYLTRANSFERASE-LIKE PROTEIN"/>
    <property type="match status" value="1"/>
</dbReference>
<dbReference type="Proteomes" id="UP001458880">
    <property type="component" value="Unassembled WGS sequence"/>
</dbReference>
<keyword evidence="4" id="KW-1185">Reference proteome</keyword>
<protein>
    <recommendedName>
        <fullName evidence="5">N-acetyltransferase domain-containing protein</fullName>
    </recommendedName>
</protein>
<name>A0AAW1IWM5_POPJA</name>
<comment type="caution">
    <text evidence="3">The sequence shown here is derived from an EMBL/GenBank/DDBJ whole genome shotgun (WGS) entry which is preliminary data.</text>
</comment>
<dbReference type="InterPro" id="IPR016181">
    <property type="entry name" value="Acyl_CoA_acyltransferase"/>
</dbReference>
<dbReference type="PANTHER" id="PTHR20958:SF6">
    <property type="entry name" value="GLYCINE N-ACYLTRANSFERASE-LIKE PROTEIN"/>
    <property type="match status" value="1"/>
</dbReference>
<feature type="domain" description="DUF5645" evidence="2">
    <location>
        <begin position="5"/>
        <end position="119"/>
    </location>
</feature>